<dbReference type="InterPro" id="IPR051122">
    <property type="entry name" value="SDR_DHRS6-like"/>
</dbReference>
<dbReference type="PRINTS" id="PR00081">
    <property type="entry name" value="GDHRDH"/>
</dbReference>
<dbReference type="InterPro" id="IPR002347">
    <property type="entry name" value="SDR_fam"/>
</dbReference>
<accession>A0A382T0S3</accession>
<organism evidence="3">
    <name type="scientific">marine metagenome</name>
    <dbReference type="NCBI Taxonomy" id="408172"/>
    <lineage>
        <taxon>unclassified sequences</taxon>
        <taxon>metagenomes</taxon>
        <taxon>ecological metagenomes</taxon>
    </lineage>
</organism>
<dbReference type="PANTHER" id="PTHR43477:SF1">
    <property type="entry name" value="DIHYDROANTICAPSIN 7-DEHYDROGENASE"/>
    <property type="match status" value="1"/>
</dbReference>
<dbReference type="GO" id="GO:0016491">
    <property type="term" value="F:oxidoreductase activity"/>
    <property type="evidence" value="ECO:0007669"/>
    <property type="project" value="UniProtKB-KW"/>
</dbReference>
<gene>
    <name evidence="3" type="ORF">METZ01_LOCUS368437</name>
</gene>
<sequence>MSLQGSRVVIVGGSSGLGLATARAALARGARVAVTGRSPERLRAVQSELGEGLKTAAVDALDEAAMQTFLQSRDGIDHLFVTIGSYVADHHLEPAMDTLRGPLDTRLVSALHATKYALAKMSERGSITLMSGTAVARPIPGTSMSSASCGAVEGLMRGLAVDLAPIRVNALRAGFFDTPFLDDVLGNQRAAVVADLEARLLVGRIGRPEEAAAAVIFMMETGYVTGSCLTIAGGGSLI</sequence>
<protein>
    <submittedName>
        <fullName evidence="3">Uncharacterized protein</fullName>
    </submittedName>
</protein>
<dbReference type="PANTHER" id="PTHR43477">
    <property type="entry name" value="DIHYDROANTICAPSIN 7-DEHYDROGENASE"/>
    <property type="match status" value="1"/>
</dbReference>
<evidence type="ECO:0000256" key="2">
    <source>
        <dbReference type="ARBA" id="ARBA00023002"/>
    </source>
</evidence>
<comment type="similarity">
    <text evidence="1">Belongs to the short-chain dehydrogenases/reductases (SDR) family.</text>
</comment>
<dbReference type="CDD" id="cd05233">
    <property type="entry name" value="SDR_c"/>
    <property type="match status" value="1"/>
</dbReference>
<dbReference type="InterPro" id="IPR036291">
    <property type="entry name" value="NAD(P)-bd_dom_sf"/>
</dbReference>
<reference evidence="3" key="1">
    <citation type="submission" date="2018-05" db="EMBL/GenBank/DDBJ databases">
        <authorList>
            <person name="Lanie J.A."/>
            <person name="Ng W.-L."/>
            <person name="Kazmierczak K.M."/>
            <person name="Andrzejewski T.M."/>
            <person name="Davidsen T.M."/>
            <person name="Wayne K.J."/>
            <person name="Tettelin H."/>
            <person name="Glass J.I."/>
            <person name="Rusch D."/>
            <person name="Podicherti R."/>
            <person name="Tsui H.-C.T."/>
            <person name="Winkler M.E."/>
        </authorList>
    </citation>
    <scope>NUCLEOTIDE SEQUENCE</scope>
</reference>
<name>A0A382T0S3_9ZZZZ</name>
<keyword evidence="2" id="KW-0560">Oxidoreductase</keyword>
<dbReference type="Gene3D" id="3.40.50.720">
    <property type="entry name" value="NAD(P)-binding Rossmann-like Domain"/>
    <property type="match status" value="1"/>
</dbReference>
<evidence type="ECO:0000256" key="1">
    <source>
        <dbReference type="ARBA" id="ARBA00006484"/>
    </source>
</evidence>
<proteinExistence type="inferred from homology"/>
<dbReference type="SUPFAM" id="SSF51735">
    <property type="entry name" value="NAD(P)-binding Rossmann-fold domains"/>
    <property type="match status" value="1"/>
</dbReference>
<dbReference type="AlphaFoldDB" id="A0A382T0S3"/>
<dbReference type="EMBL" id="UINC01132948">
    <property type="protein sequence ID" value="SVD15583.1"/>
    <property type="molecule type" value="Genomic_DNA"/>
</dbReference>
<evidence type="ECO:0000313" key="3">
    <source>
        <dbReference type="EMBL" id="SVD15583.1"/>
    </source>
</evidence>
<dbReference type="Pfam" id="PF13561">
    <property type="entry name" value="adh_short_C2"/>
    <property type="match status" value="1"/>
</dbReference>